<dbReference type="EMBL" id="BMAO01028364">
    <property type="protein sequence ID" value="GFR23979.1"/>
    <property type="molecule type" value="Genomic_DNA"/>
</dbReference>
<dbReference type="AlphaFoldDB" id="A0A8X6LXT2"/>
<evidence type="ECO:0000313" key="2">
    <source>
        <dbReference type="Proteomes" id="UP000887116"/>
    </source>
</evidence>
<dbReference type="Proteomes" id="UP000887116">
    <property type="component" value="Unassembled WGS sequence"/>
</dbReference>
<evidence type="ECO:0000313" key="1">
    <source>
        <dbReference type="EMBL" id="GFR23979.1"/>
    </source>
</evidence>
<proteinExistence type="predicted"/>
<name>A0A8X6LXT2_TRICU</name>
<accession>A0A8X6LXT2</accession>
<sequence>MNAIKFKQDEYLKFSFIFWTLLSKDRSIKANMLPCFAGLRDILEKRLLKRGKLLKSRHVSSRCHMTTLEKKVCYYPSFHKRVFPLMQHLHFEGHLQRSTVMLERIGVLNERGLMGIS</sequence>
<comment type="caution">
    <text evidence="1">The sequence shown here is derived from an EMBL/GenBank/DDBJ whole genome shotgun (WGS) entry which is preliminary data.</text>
</comment>
<organism evidence="1 2">
    <name type="scientific">Trichonephila clavata</name>
    <name type="common">Joro spider</name>
    <name type="synonym">Nephila clavata</name>
    <dbReference type="NCBI Taxonomy" id="2740835"/>
    <lineage>
        <taxon>Eukaryota</taxon>
        <taxon>Metazoa</taxon>
        <taxon>Ecdysozoa</taxon>
        <taxon>Arthropoda</taxon>
        <taxon>Chelicerata</taxon>
        <taxon>Arachnida</taxon>
        <taxon>Araneae</taxon>
        <taxon>Araneomorphae</taxon>
        <taxon>Entelegynae</taxon>
        <taxon>Araneoidea</taxon>
        <taxon>Nephilidae</taxon>
        <taxon>Trichonephila</taxon>
    </lineage>
</organism>
<gene>
    <name evidence="1" type="ORF">TNCT_459061</name>
</gene>
<protein>
    <submittedName>
        <fullName evidence="1">Uncharacterized protein</fullName>
    </submittedName>
</protein>
<keyword evidence="2" id="KW-1185">Reference proteome</keyword>
<reference evidence="1" key="1">
    <citation type="submission" date="2020-07" db="EMBL/GenBank/DDBJ databases">
        <title>Multicomponent nature underlies the extraordinary mechanical properties of spider dragline silk.</title>
        <authorList>
            <person name="Kono N."/>
            <person name="Nakamura H."/>
            <person name="Mori M."/>
            <person name="Yoshida Y."/>
            <person name="Ohtoshi R."/>
            <person name="Malay A.D."/>
            <person name="Moran D.A.P."/>
            <person name="Tomita M."/>
            <person name="Numata K."/>
            <person name="Arakawa K."/>
        </authorList>
    </citation>
    <scope>NUCLEOTIDE SEQUENCE</scope>
</reference>